<sequence length="96" mass="11001">MFTIDWETENGWQSIYRIRDPPNAGWTSLAHTAPSNESPPVTWFEWSFTTTQDGLAHSTQFNVPYAVCEPLSAGTYRFVYWGLDEAALGYKFELTE</sequence>
<proteinExistence type="predicted"/>
<dbReference type="Proteomes" id="UP001596099">
    <property type="component" value="Unassembled WGS sequence"/>
</dbReference>
<name>A0ABD5RV37_9EURY</name>
<dbReference type="AlphaFoldDB" id="A0ABD5RV37"/>
<evidence type="ECO:0000313" key="2">
    <source>
        <dbReference type="Proteomes" id="UP001596099"/>
    </source>
</evidence>
<accession>A0ABD5RV37</accession>
<dbReference type="RefSeq" id="WP_247421108.1">
    <property type="nucleotide sequence ID" value="NZ_JALLGW010000004.1"/>
</dbReference>
<keyword evidence="2" id="KW-1185">Reference proteome</keyword>
<comment type="caution">
    <text evidence="1">The sequence shown here is derived from an EMBL/GenBank/DDBJ whole genome shotgun (WGS) entry which is preliminary data.</text>
</comment>
<protein>
    <submittedName>
        <fullName evidence="1">Uncharacterized protein</fullName>
    </submittedName>
</protein>
<reference evidence="1 2" key="1">
    <citation type="journal article" date="2019" name="Int. J. Syst. Evol. Microbiol.">
        <title>The Global Catalogue of Microorganisms (GCM) 10K type strain sequencing project: providing services to taxonomists for standard genome sequencing and annotation.</title>
        <authorList>
            <consortium name="The Broad Institute Genomics Platform"/>
            <consortium name="The Broad Institute Genome Sequencing Center for Infectious Disease"/>
            <person name="Wu L."/>
            <person name="Ma J."/>
        </authorList>
    </citation>
    <scope>NUCLEOTIDE SEQUENCE [LARGE SCALE GENOMIC DNA]</scope>
    <source>
        <strain evidence="1 2">CGMCC 1.12543</strain>
    </source>
</reference>
<organism evidence="1 2">
    <name type="scientific">Halomarina salina</name>
    <dbReference type="NCBI Taxonomy" id="1872699"/>
    <lineage>
        <taxon>Archaea</taxon>
        <taxon>Methanobacteriati</taxon>
        <taxon>Methanobacteriota</taxon>
        <taxon>Stenosarchaea group</taxon>
        <taxon>Halobacteria</taxon>
        <taxon>Halobacteriales</taxon>
        <taxon>Natronomonadaceae</taxon>
        <taxon>Halomarina</taxon>
    </lineage>
</organism>
<gene>
    <name evidence="1" type="ORF">ACFPYI_22040</name>
</gene>
<dbReference type="EMBL" id="JBHSQH010000009">
    <property type="protein sequence ID" value="MFC5974010.1"/>
    <property type="molecule type" value="Genomic_DNA"/>
</dbReference>
<evidence type="ECO:0000313" key="1">
    <source>
        <dbReference type="EMBL" id="MFC5974010.1"/>
    </source>
</evidence>